<protein>
    <submittedName>
        <fullName evidence="1">Uncharacterized protein</fullName>
    </submittedName>
</protein>
<dbReference type="Proteomes" id="UP001341840">
    <property type="component" value="Unassembled WGS sequence"/>
</dbReference>
<comment type="caution">
    <text evidence="1">The sequence shown here is derived from an EMBL/GenBank/DDBJ whole genome shotgun (WGS) entry which is preliminary data.</text>
</comment>
<sequence>MQVHVWKASEAMLLVQVVRVSPLCCSYSSSFLASLRNGIAYASMHYSEPKESCKRSYKGQYRLRLKVDDCLEMGTIAIGIECDGFMHYPKRFAQCDPSGAH</sequence>
<reference evidence="1 2" key="1">
    <citation type="journal article" date="2023" name="Plants (Basel)">
        <title>Bridging the Gap: Combining Genomics and Transcriptomics Approaches to Understand Stylosanthes scabra, an Orphan Legume from the Brazilian Caatinga.</title>
        <authorList>
            <person name="Ferreira-Neto J.R.C."/>
            <person name="da Silva M.D."/>
            <person name="Binneck E."/>
            <person name="de Melo N.F."/>
            <person name="da Silva R.H."/>
            <person name="de Melo A.L.T.M."/>
            <person name="Pandolfi V."/>
            <person name="Bustamante F.O."/>
            <person name="Brasileiro-Vidal A.C."/>
            <person name="Benko-Iseppon A.M."/>
        </authorList>
    </citation>
    <scope>NUCLEOTIDE SEQUENCE [LARGE SCALE GENOMIC DNA]</scope>
    <source>
        <tissue evidence="1">Leaves</tissue>
    </source>
</reference>
<organism evidence="1 2">
    <name type="scientific">Stylosanthes scabra</name>
    <dbReference type="NCBI Taxonomy" id="79078"/>
    <lineage>
        <taxon>Eukaryota</taxon>
        <taxon>Viridiplantae</taxon>
        <taxon>Streptophyta</taxon>
        <taxon>Embryophyta</taxon>
        <taxon>Tracheophyta</taxon>
        <taxon>Spermatophyta</taxon>
        <taxon>Magnoliopsida</taxon>
        <taxon>eudicotyledons</taxon>
        <taxon>Gunneridae</taxon>
        <taxon>Pentapetalae</taxon>
        <taxon>rosids</taxon>
        <taxon>fabids</taxon>
        <taxon>Fabales</taxon>
        <taxon>Fabaceae</taxon>
        <taxon>Papilionoideae</taxon>
        <taxon>50 kb inversion clade</taxon>
        <taxon>dalbergioids sensu lato</taxon>
        <taxon>Dalbergieae</taxon>
        <taxon>Pterocarpus clade</taxon>
        <taxon>Stylosanthes</taxon>
    </lineage>
</organism>
<keyword evidence="2" id="KW-1185">Reference proteome</keyword>
<name>A0ABU6WLP8_9FABA</name>
<evidence type="ECO:0000313" key="1">
    <source>
        <dbReference type="EMBL" id="MED6186209.1"/>
    </source>
</evidence>
<accession>A0ABU6WLP8</accession>
<gene>
    <name evidence="1" type="ORF">PIB30_064586</name>
</gene>
<proteinExistence type="predicted"/>
<evidence type="ECO:0000313" key="2">
    <source>
        <dbReference type="Proteomes" id="UP001341840"/>
    </source>
</evidence>
<dbReference type="EMBL" id="JASCZI010181874">
    <property type="protein sequence ID" value="MED6186209.1"/>
    <property type="molecule type" value="Genomic_DNA"/>
</dbReference>